<evidence type="ECO:0000256" key="2">
    <source>
        <dbReference type="SAM" id="Phobius"/>
    </source>
</evidence>
<keyword evidence="2" id="KW-0472">Membrane</keyword>
<evidence type="ECO:0000313" key="4">
    <source>
        <dbReference type="Proteomes" id="UP000235672"/>
    </source>
</evidence>
<keyword evidence="2" id="KW-1133">Transmembrane helix</keyword>
<organism evidence="3 4">
    <name type="scientific">Hyaloscypha hepaticicola</name>
    <dbReference type="NCBI Taxonomy" id="2082293"/>
    <lineage>
        <taxon>Eukaryota</taxon>
        <taxon>Fungi</taxon>
        <taxon>Dikarya</taxon>
        <taxon>Ascomycota</taxon>
        <taxon>Pezizomycotina</taxon>
        <taxon>Leotiomycetes</taxon>
        <taxon>Helotiales</taxon>
        <taxon>Hyaloscyphaceae</taxon>
        <taxon>Hyaloscypha</taxon>
    </lineage>
</organism>
<dbReference type="GO" id="GO:0004497">
    <property type="term" value="F:monooxygenase activity"/>
    <property type="evidence" value="ECO:0007669"/>
    <property type="project" value="InterPro"/>
</dbReference>
<keyword evidence="3" id="KW-0489">Methyltransferase</keyword>
<comment type="cofactor">
    <cofactor evidence="1">
        <name>heme</name>
        <dbReference type="ChEBI" id="CHEBI:30413"/>
    </cofactor>
</comment>
<evidence type="ECO:0000313" key="3">
    <source>
        <dbReference type="EMBL" id="PMD22735.1"/>
    </source>
</evidence>
<dbReference type="InterPro" id="IPR001128">
    <property type="entry name" value="Cyt_P450"/>
</dbReference>
<dbReference type="STRING" id="1745343.A0A2J6Q921"/>
<name>A0A2J6Q921_9HELO</name>
<dbReference type="PANTHER" id="PTHR24305:SF168">
    <property type="entry name" value="P450, PUTATIVE (EUROFUNG)-RELATED"/>
    <property type="match status" value="1"/>
</dbReference>
<dbReference type="GO" id="GO:0005506">
    <property type="term" value="F:iron ion binding"/>
    <property type="evidence" value="ECO:0007669"/>
    <property type="project" value="InterPro"/>
</dbReference>
<dbReference type="Gene3D" id="1.10.630.10">
    <property type="entry name" value="Cytochrome P450"/>
    <property type="match status" value="1"/>
</dbReference>
<dbReference type="Proteomes" id="UP000235672">
    <property type="component" value="Unassembled WGS sequence"/>
</dbReference>
<reference evidence="3 4" key="1">
    <citation type="submission" date="2016-05" db="EMBL/GenBank/DDBJ databases">
        <title>A degradative enzymes factory behind the ericoid mycorrhizal symbiosis.</title>
        <authorList>
            <consortium name="DOE Joint Genome Institute"/>
            <person name="Martino E."/>
            <person name="Morin E."/>
            <person name="Grelet G."/>
            <person name="Kuo A."/>
            <person name="Kohler A."/>
            <person name="Daghino S."/>
            <person name="Barry K."/>
            <person name="Choi C."/>
            <person name="Cichocki N."/>
            <person name="Clum A."/>
            <person name="Copeland A."/>
            <person name="Hainaut M."/>
            <person name="Haridas S."/>
            <person name="Labutti K."/>
            <person name="Lindquist E."/>
            <person name="Lipzen A."/>
            <person name="Khouja H.-R."/>
            <person name="Murat C."/>
            <person name="Ohm R."/>
            <person name="Olson A."/>
            <person name="Spatafora J."/>
            <person name="Veneault-Fourrey C."/>
            <person name="Henrissat B."/>
            <person name="Grigoriev I."/>
            <person name="Martin F."/>
            <person name="Perotto S."/>
        </authorList>
    </citation>
    <scope>NUCLEOTIDE SEQUENCE [LARGE SCALE GENOMIC DNA]</scope>
    <source>
        <strain evidence="3 4">UAMH 7357</strain>
    </source>
</reference>
<sequence>MSPAPLTVTWGLVAVLIVIALTLRIRTWLRLRHIPGPPIAGITEFWLLRKTLSGRCHIDLLEACKKYGSLVRIGPNHLITDDPEVLRRMSAVRSPYRRSIWYDGLRLEHDYFNVVSERDENRHNDLRAKMAAGYAGKENEALEESINANVANLVRLLESKYLSIDKEYKPVDFALKSQYFTLDVISSIAFGKAFGDLDADDDVSSLIQTSEETLPMIVLLGAFPFLANVFFAYPFKLLLPSDKDTVGLGKLIGIAKEVAAQRFGPNKKVKKDMIGSFVRHGLTEREIRGEILMQIFAGSDTSAAAIRATLLYIITNPHVQSILLKEISDTSISSPITDAEARKLPYLQAVIKEGLRIHPPATGLMLKEVPPGGDMVNGVFVPGGTGIGWSTYGLMRNVKIWGDDADVFRPERWFEGTAEEIRKKEIDVDLAFGYGKYQCLGKNVASLELNKVFVELLRNFEFTVVNPAEPWKSFNAGLWIHHNMGLRVTKREPKL</sequence>
<dbReference type="OrthoDB" id="1470350at2759"/>
<dbReference type="GO" id="GO:0016705">
    <property type="term" value="F:oxidoreductase activity, acting on paired donors, with incorporation or reduction of molecular oxygen"/>
    <property type="evidence" value="ECO:0007669"/>
    <property type="project" value="InterPro"/>
</dbReference>
<proteinExistence type="predicted"/>
<dbReference type="PRINTS" id="PR00385">
    <property type="entry name" value="P450"/>
</dbReference>
<keyword evidence="3" id="KW-0808">Transferase</keyword>
<keyword evidence="1" id="KW-0479">Metal-binding</keyword>
<dbReference type="InterPro" id="IPR050121">
    <property type="entry name" value="Cytochrome_P450_monoxygenase"/>
</dbReference>
<keyword evidence="1" id="KW-0349">Heme</keyword>
<dbReference type="SUPFAM" id="SSF48264">
    <property type="entry name" value="Cytochrome P450"/>
    <property type="match status" value="1"/>
</dbReference>
<dbReference type="CDD" id="cd11060">
    <property type="entry name" value="CYP57A1-like"/>
    <property type="match status" value="1"/>
</dbReference>
<dbReference type="GO" id="GO:0008168">
    <property type="term" value="F:methyltransferase activity"/>
    <property type="evidence" value="ECO:0007669"/>
    <property type="project" value="UniProtKB-KW"/>
</dbReference>
<dbReference type="InterPro" id="IPR036396">
    <property type="entry name" value="Cyt_P450_sf"/>
</dbReference>
<dbReference type="PANTHER" id="PTHR24305">
    <property type="entry name" value="CYTOCHROME P450"/>
    <property type="match status" value="1"/>
</dbReference>
<keyword evidence="2" id="KW-0812">Transmembrane</keyword>
<keyword evidence="4" id="KW-1185">Reference proteome</keyword>
<feature type="transmembrane region" description="Helical" evidence="2">
    <location>
        <begin position="214"/>
        <end position="235"/>
    </location>
</feature>
<dbReference type="PRINTS" id="PR00463">
    <property type="entry name" value="EP450I"/>
</dbReference>
<feature type="transmembrane region" description="Helical" evidence="2">
    <location>
        <begin position="6"/>
        <end position="23"/>
    </location>
</feature>
<dbReference type="GO" id="GO:0020037">
    <property type="term" value="F:heme binding"/>
    <property type="evidence" value="ECO:0007669"/>
    <property type="project" value="InterPro"/>
</dbReference>
<protein>
    <submittedName>
        <fullName evidence="3">Pisatin demethylase</fullName>
    </submittedName>
</protein>
<dbReference type="GO" id="GO:0032259">
    <property type="term" value="P:methylation"/>
    <property type="evidence" value="ECO:0007669"/>
    <property type="project" value="UniProtKB-KW"/>
</dbReference>
<gene>
    <name evidence="3" type="ORF">NA56DRAFT_623338</name>
</gene>
<evidence type="ECO:0000256" key="1">
    <source>
        <dbReference type="PIRSR" id="PIRSR602401-1"/>
    </source>
</evidence>
<feature type="binding site" description="axial binding residue" evidence="1">
    <location>
        <position position="439"/>
    </location>
    <ligand>
        <name>heme</name>
        <dbReference type="ChEBI" id="CHEBI:30413"/>
    </ligand>
    <ligandPart>
        <name>Fe</name>
        <dbReference type="ChEBI" id="CHEBI:18248"/>
    </ligandPart>
</feature>
<dbReference type="EMBL" id="KZ613476">
    <property type="protein sequence ID" value="PMD22735.1"/>
    <property type="molecule type" value="Genomic_DNA"/>
</dbReference>
<dbReference type="Pfam" id="PF00067">
    <property type="entry name" value="p450"/>
    <property type="match status" value="1"/>
</dbReference>
<dbReference type="AlphaFoldDB" id="A0A2J6Q921"/>
<accession>A0A2J6Q921</accession>
<dbReference type="InterPro" id="IPR002401">
    <property type="entry name" value="Cyt_P450_E_grp-I"/>
</dbReference>
<keyword evidence="1" id="KW-0408">Iron</keyword>